<evidence type="ECO:0000256" key="5">
    <source>
        <dbReference type="ARBA" id="ARBA00022530"/>
    </source>
</evidence>
<dbReference type="SMART" id="SM00097">
    <property type="entry name" value="WNT1"/>
    <property type="match status" value="1"/>
</dbReference>
<evidence type="ECO:0000256" key="12">
    <source>
        <dbReference type="SAM" id="SignalP"/>
    </source>
</evidence>
<keyword evidence="10" id="KW-0449">Lipoprotein</keyword>
<keyword evidence="6 11" id="KW-0879">Wnt signaling pathway</keyword>
<name>A0AAW0UP09_SCYPA</name>
<dbReference type="AlphaFoldDB" id="A0AAW0UP09"/>
<dbReference type="GO" id="GO:0005125">
    <property type="term" value="F:cytokine activity"/>
    <property type="evidence" value="ECO:0007669"/>
    <property type="project" value="TreeGrafter"/>
</dbReference>
<dbReference type="EMBL" id="JARAKH010000008">
    <property type="protein sequence ID" value="KAK8401879.1"/>
    <property type="molecule type" value="Genomic_DNA"/>
</dbReference>
<keyword evidence="4" id="KW-0964">Secreted</keyword>
<dbReference type="PRINTS" id="PR01349">
    <property type="entry name" value="WNTPROTEIN"/>
</dbReference>
<reference evidence="13 14" key="1">
    <citation type="submission" date="2023-03" db="EMBL/GenBank/DDBJ databases">
        <title>High-quality genome of Scylla paramamosain provides insights in environmental adaptation.</title>
        <authorList>
            <person name="Zhang L."/>
        </authorList>
    </citation>
    <scope>NUCLEOTIDE SEQUENCE [LARGE SCALE GENOMIC DNA]</scope>
    <source>
        <strain evidence="13">LZ_2023a</strain>
        <tissue evidence="13">Muscle</tissue>
    </source>
</reference>
<dbReference type="CDD" id="cd19334">
    <property type="entry name" value="Wnt_Wnt2_like"/>
    <property type="match status" value="1"/>
</dbReference>
<evidence type="ECO:0000256" key="6">
    <source>
        <dbReference type="ARBA" id="ARBA00022687"/>
    </source>
</evidence>
<dbReference type="PRINTS" id="PR01842">
    <property type="entry name" value="WNT2PROTEIN"/>
</dbReference>
<evidence type="ECO:0000256" key="3">
    <source>
        <dbReference type="ARBA" id="ARBA00022473"/>
    </source>
</evidence>
<sequence>MRWREAGSLGVPGHPGLALWALLLLLLLLLLPALTPAHAAWWFMSQLSASYTSTRVHCKNIPGLVRRQRVLCNRHPDAMMAVTEGAVQGVRHCQKQFQDARWNCSTIPRDASVFGRHVLKTGTRESAFVYSINSAGVVHAVTRACSRGAITNCACDLTKKGTDRDWTGQFTWGGCSDNIRYGTAFARKFIDARDRGQRDSRALMNLHNNRAGRKGVRKKMRLECKCHGVSGSCTVRTCWQTLAPFGATARWLKGRYDEATEVSMLPSGEGLVPRFGEHEAPRKKDLVYLESSPDYCLADSSYGFTGTGGRQCNVTSRGPDGCDLLCCGRGYDTHRRLITTKCECKFQWCCSVDCKTCESWRDLHFCKPWEDAAKSTASSL</sequence>
<comment type="function">
    <text evidence="11">Ligand for members of the frizzled family of seven transmembrane receptors.</text>
</comment>
<comment type="caution">
    <text evidence="13">The sequence shown here is derived from an EMBL/GenBank/DDBJ whole genome shotgun (WGS) entry which is preliminary data.</text>
</comment>
<dbReference type="Proteomes" id="UP001487740">
    <property type="component" value="Unassembled WGS sequence"/>
</dbReference>
<proteinExistence type="inferred from homology"/>
<keyword evidence="7 12" id="KW-0732">Signal</keyword>
<comment type="subcellular location">
    <subcellularLocation>
        <location evidence="1 11">Secreted</location>
        <location evidence="1 11">Extracellular space</location>
        <location evidence="1 11">Extracellular matrix</location>
    </subcellularLocation>
</comment>
<evidence type="ECO:0000256" key="9">
    <source>
        <dbReference type="ARBA" id="ARBA00023180"/>
    </source>
</evidence>
<dbReference type="GO" id="GO:0007517">
    <property type="term" value="P:muscle organ development"/>
    <property type="evidence" value="ECO:0007669"/>
    <property type="project" value="UniProtKB-ARBA"/>
</dbReference>
<dbReference type="FunFam" id="3.30.2460.20:FF:000001">
    <property type="entry name" value="Wnt homolog"/>
    <property type="match status" value="1"/>
</dbReference>
<evidence type="ECO:0000313" key="13">
    <source>
        <dbReference type="EMBL" id="KAK8401879.1"/>
    </source>
</evidence>
<feature type="chain" id="PRO_5043530658" description="Protein Wnt" evidence="12">
    <location>
        <begin position="40"/>
        <end position="380"/>
    </location>
</feature>
<evidence type="ECO:0000256" key="8">
    <source>
        <dbReference type="ARBA" id="ARBA00023157"/>
    </source>
</evidence>
<dbReference type="GO" id="GO:0000902">
    <property type="term" value="P:cell morphogenesis"/>
    <property type="evidence" value="ECO:0007669"/>
    <property type="project" value="UniProtKB-ARBA"/>
</dbReference>
<dbReference type="InterPro" id="IPR005817">
    <property type="entry name" value="Wnt"/>
</dbReference>
<comment type="similarity">
    <text evidence="2 11">Belongs to the Wnt family.</text>
</comment>
<organism evidence="13 14">
    <name type="scientific">Scylla paramamosain</name>
    <name type="common">Mud crab</name>
    <dbReference type="NCBI Taxonomy" id="85552"/>
    <lineage>
        <taxon>Eukaryota</taxon>
        <taxon>Metazoa</taxon>
        <taxon>Ecdysozoa</taxon>
        <taxon>Arthropoda</taxon>
        <taxon>Crustacea</taxon>
        <taxon>Multicrustacea</taxon>
        <taxon>Malacostraca</taxon>
        <taxon>Eumalacostraca</taxon>
        <taxon>Eucarida</taxon>
        <taxon>Decapoda</taxon>
        <taxon>Pleocyemata</taxon>
        <taxon>Brachyura</taxon>
        <taxon>Eubrachyura</taxon>
        <taxon>Portunoidea</taxon>
        <taxon>Portunidae</taxon>
        <taxon>Portuninae</taxon>
        <taxon>Scylla</taxon>
    </lineage>
</organism>
<gene>
    <name evidence="13" type="ORF">O3P69_001166</name>
</gene>
<keyword evidence="8" id="KW-1015">Disulfide bond</keyword>
<evidence type="ECO:0000313" key="14">
    <source>
        <dbReference type="Proteomes" id="UP001487740"/>
    </source>
</evidence>
<dbReference type="GO" id="GO:0030182">
    <property type="term" value="P:neuron differentiation"/>
    <property type="evidence" value="ECO:0007669"/>
    <property type="project" value="TreeGrafter"/>
</dbReference>
<dbReference type="InterPro" id="IPR018161">
    <property type="entry name" value="Wnt_CS"/>
</dbReference>
<accession>A0AAW0UP09</accession>
<keyword evidence="9" id="KW-0325">Glycoprotein</keyword>
<dbReference type="InterPro" id="IPR009140">
    <property type="entry name" value="Wnt2"/>
</dbReference>
<dbReference type="PROSITE" id="PS00246">
    <property type="entry name" value="WNT1"/>
    <property type="match status" value="1"/>
</dbReference>
<feature type="signal peptide" evidence="12">
    <location>
        <begin position="1"/>
        <end position="39"/>
    </location>
</feature>
<evidence type="ECO:0000256" key="4">
    <source>
        <dbReference type="ARBA" id="ARBA00022525"/>
    </source>
</evidence>
<dbReference type="Pfam" id="PF00110">
    <property type="entry name" value="wnt"/>
    <property type="match status" value="1"/>
</dbReference>
<dbReference type="PANTHER" id="PTHR12027">
    <property type="entry name" value="WNT RELATED"/>
    <property type="match status" value="1"/>
</dbReference>
<dbReference type="GO" id="GO:0005615">
    <property type="term" value="C:extracellular space"/>
    <property type="evidence" value="ECO:0007669"/>
    <property type="project" value="TreeGrafter"/>
</dbReference>
<evidence type="ECO:0000256" key="10">
    <source>
        <dbReference type="ARBA" id="ARBA00023288"/>
    </source>
</evidence>
<evidence type="ECO:0000256" key="11">
    <source>
        <dbReference type="RuleBase" id="RU003500"/>
    </source>
</evidence>
<keyword evidence="5" id="KW-0272">Extracellular matrix</keyword>
<dbReference type="GO" id="GO:0045165">
    <property type="term" value="P:cell fate commitment"/>
    <property type="evidence" value="ECO:0007669"/>
    <property type="project" value="TreeGrafter"/>
</dbReference>
<keyword evidence="3 11" id="KW-0217">Developmental protein</keyword>
<dbReference type="GO" id="GO:0005109">
    <property type="term" value="F:frizzled binding"/>
    <property type="evidence" value="ECO:0007669"/>
    <property type="project" value="TreeGrafter"/>
</dbReference>
<evidence type="ECO:0000256" key="1">
    <source>
        <dbReference type="ARBA" id="ARBA00004498"/>
    </source>
</evidence>
<protein>
    <recommendedName>
        <fullName evidence="11">Protein Wnt</fullName>
    </recommendedName>
</protein>
<dbReference type="InterPro" id="IPR043158">
    <property type="entry name" value="Wnt_C"/>
</dbReference>
<dbReference type="PANTHER" id="PTHR12027:SF37">
    <property type="entry name" value="PROTEIN WNT"/>
    <property type="match status" value="1"/>
</dbReference>
<evidence type="ECO:0000256" key="7">
    <source>
        <dbReference type="ARBA" id="ARBA00022729"/>
    </source>
</evidence>
<dbReference type="GO" id="GO:0060070">
    <property type="term" value="P:canonical Wnt signaling pathway"/>
    <property type="evidence" value="ECO:0007669"/>
    <property type="project" value="TreeGrafter"/>
</dbReference>
<keyword evidence="14" id="KW-1185">Reference proteome</keyword>
<dbReference type="Gene3D" id="3.30.2460.20">
    <property type="match status" value="1"/>
</dbReference>
<evidence type="ECO:0000256" key="2">
    <source>
        <dbReference type="ARBA" id="ARBA00005683"/>
    </source>
</evidence>